<dbReference type="PANTHER" id="PTHR33867">
    <property type="entry name" value="RIBOSOME MATURATION FACTOR RIMP"/>
    <property type="match status" value="1"/>
</dbReference>
<dbReference type="SUPFAM" id="SSF75420">
    <property type="entry name" value="YhbC-like, N-terminal domain"/>
    <property type="match status" value="1"/>
</dbReference>
<dbReference type="Proteomes" id="UP000253570">
    <property type="component" value="Unassembled WGS sequence"/>
</dbReference>
<sequence>MDMENTEFRIKSETSEESKISSLIEPIIENQGYLIIQVKINQHEKILQIMLEKINAELNIDDCKKISRSIMPIIDLNNVLPEEYRVEISSPGVDRLLVRPKDFLENIGNEIKIELLENIENKKKYKGMIEGFAENILNLKAVKIDNDVESYKEIKIPITIINKAKLILNDNLFK</sequence>
<feature type="domain" description="Ribosome maturation factor RimP N-terminal" evidence="4">
    <location>
        <begin position="23"/>
        <end position="94"/>
    </location>
</feature>
<name>A0A368DR24_9PROT</name>
<dbReference type="InterPro" id="IPR028989">
    <property type="entry name" value="RimP_N"/>
</dbReference>
<evidence type="ECO:0000256" key="2">
    <source>
        <dbReference type="ARBA" id="ARBA00022517"/>
    </source>
</evidence>
<dbReference type="PANTHER" id="PTHR33867:SF1">
    <property type="entry name" value="RIBOSOME MATURATION FACTOR RIMP"/>
    <property type="match status" value="1"/>
</dbReference>
<evidence type="ECO:0000313" key="6">
    <source>
        <dbReference type="EMBL" id="RCL74302.1"/>
    </source>
</evidence>
<dbReference type="InterPro" id="IPR028998">
    <property type="entry name" value="RimP_C"/>
</dbReference>
<dbReference type="AlphaFoldDB" id="A0A368DR24"/>
<dbReference type="EMBL" id="QOQD01000002">
    <property type="protein sequence ID" value="RCL74302.1"/>
    <property type="molecule type" value="Genomic_DNA"/>
</dbReference>
<evidence type="ECO:0000313" key="7">
    <source>
        <dbReference type="Proteomes" id="UP000253570"/>
    </source>
</evidence>
<evidence type="ECO:0000256" key="3">
    <source>
        <dbReference type="HAMAP-Rule" id="MF_01077"/>
    </source>
</evidence>
<keyword evidence="2 3" id="KW-0690">Ribosome biogenesis</keyword>
<organism evidence="6 7">
    <name type="scientific">PS1 clade bacterium</name>
    <dbReference type="NCBI Taxonomy" id="2175152"/>
    <lineage>
        <taxon>Bacteria</taxon>
        <taxon>Pseudomonadati</taxon>
        <taxon>Pseudomonadota</taxon>
        <taxon>Alphaproteobacteria</taxon>
        <taxon>PS1 clade</taxon>
    </lineage>
</organism>
<dbReference type="Pfam" id="PF17384">
    <property type="entry name" value="DUF150_C"/>
    <property type="match status" value="1"/>
</dbReference>
<dbReference type="CDD" id="cd01734">
    <property type="entry name" value="YlxS_C"/>
    <property type="match status" value="1"/>
</dbReference>
<evidence type="ECO:0000256" key="1">
    <source>
        <dbReference type="ARBA" id="ARBA00022490"/>
    </source>
</evidence>
<comment type="caution">
    <text evidence="6">The sequence shown here is derived from an EMBL/GenBank/DDBJ whole genome shotgun (WGS) entry which is preliminary data.</text>
</comment>
<dbReference type="InterPro" id="IPR003728">
    <property type="entry name" value="Ribosome_maturation_RimP"/>
</dbReference>
<dbReference type="SUPFAM" id="SSF74942">
    <property type="entry name" value="YhbC-like, C-terminal domain"/>
    <property type="match status" value="1"/>
</dbReference>
<comment type="function">
    <text evidence="3">Required for maturation of 30S ribosomal subunits.</text>
</comment>
<accession>A0A368DR24</accession>
<keyword evidence="1 3" id="KW-0963">Cytoplasm</keyword>
<gene>
    <name evidence="3" type="primary">rimP</name>
    <name evidence="6" type="ORF">DBW71_00840</name>
</gene>
<protein>
    <recommendedName>
        <fullName evidence="3">Ribosome maturation factor RimP</fullName>
    </recommendedName>
</protein>
<dbReference type="Pfam" id="PF02576">
    <property type="entry name" value="RimP_N"/>
    <property type="match status" value="1"/>
</dbReference>
<dbReference type="HAMAP" id="MF_01077">
    <property type="entry name" value="RimP"/>
    <property type="match status" value="1"/>
</dbReference>
<proteinExistence type="inferred from homology"/>
<feature type="domain" description="Ribosome maturation factor RimP C-terminal" evidence="5">
    <location>
        <begin position="97"/>
        <end position="168"/>
    </location>
</feature>
<dbReference type="InterPro" id="IPR036847">
    <property type="entry name" value="RimP_C_sf"/>
</dbReference>
<reference evidence="6 7" key="1">
    <citation type="journal article" date="2018" name="Microbiome">
        <title>Fine metagenomic profile of the Mediterranean stratified and mixed water columns revealed by assembly and recruitment.</title>
        <authorList>
            <person name="Haro-Moreno J.M."/>
            <person name="Lopez-Perez M."/>
            <person name="De La Torre J.R."/>
            <person name="Picazo A."/>
            <person name="Camacho A."/>
            <person name="Rodriguez-Valera F."/>
        </authorList>
    </citation>
    <scope>NUCLEOTIDE SEQUENCE [LARGE SCALE GENOMIC DNA]</scope>
    <source>
        <strain evidence="6">MED-G57</strain>
    </source>
</reference>
<dbReference type="InterPro" id="IPR035956">
    <property type="entry name" value="RimP_N_sf"/>
</dbReference>
<comment type="similarity">
    <text evidence="3">Belongs to the RimP family.</text>
</comment>
<dbReference type="Gene3D" id="2.30.30.180">
    <property type="entry name" value="Ribosome maturation factor RimP, C-terminal domain"/>
    <property type="match status" value="1"/>
</dbReference>
<comment type="subcellular location">
    <subcellularLocation>
        <location evidence="3">Cytoplasm</location>
    </subcellularLocation>
</comment>
<dbReference type="GO" id="GO:0006412">
    <property type="term" value="P:translation"/>
    <property type="evidence" value="ECO:0007669"/>
    <property type="project" value="TreeGrafter"/>
</dbReference>
<evidence type="ECO:0000259" key="5">
    <source>
        <dbReference type="Pfam" id="PF17384"/>
    </source>
</evidence>
<evidence type="ECO:0000259" key="4">
    <source>
        <dbReference type="Pfam" id="PF02576"/>
    </source>
</evidence>
<dbReference type="GO" id="GO:0000028">
    <property type="term" value="P:ribosomal small subunit assembly"/>
    <property type="evidence" value="ECO:0007669"/>
    <property type="project" value="TreeGrafter"/>
</dbReference>
<dbReference type="Gene3D" id="3.30.300.70">
    <property type="entry name" value="RimP-like superfamily, N-terminal"/>
    <property type="match status" value="1"/>
</dbReference>
<dbReference type="GO" id="GO:0005829">
    <property type="term" value="C:cytosol"/>
    <property type="evidence" value="ECO:0007669"/>
    <property type="project" value="TreeGrafter"/>
</dbReference>